<dbReference type="GO" id="GO:0006747">
    <property type="term" value="P:FAD biosynthetic process"/>
    <property type="evidence" value="ECO:0007669"/>
    <property type="project" value="UniProtKB-UniRule"/>
</dbReference>
<evidence type="ECO:0000256" key="2">
    <source>
        <dbReference type="ARBA" id="ARBA00004726"/>
    </source>
</evidence>
<keyword evidence="12" id="KW-0511">Multifunctional enzyme</keyword>
<dbReference type="GO" id="GO:0009398">
    <property type="term" value="P:FMN biosynthetic process"/>
    <property type="evidence" value="ECO:0007669"/>
    <property type="project" value="UniProtKB-UniRule"/>
</dbReference>
<dbReference type="Gene3D" id="2.40.30.30">
    <property type="entry name" value="Riboflavin kinase-like"/>
    <property type="match status" value="1"/>
</dbReference>
<dbReference type="CDD" id="cd02064">
    <property type="entry name" value="FAD_synthetase_N"/>
    <property type="match status" value="1"/>
</dbReference>
<evidence type="ECO:0000256" key="8">
    <source>
        <dbReference type="ARBA" id="ARBA00022741"/>
    </source>
</evidence>
<name>A0A9J6ZS23_9BACT</name>
<evidence type="ECO:0000256" key="1">
    <source>
        <dbReference type="ARBA" id="ARBA00002121"/>
    </source>
</evidence>
<dbReference type="PANTHER" id="PTHR22749">
    <property type="entry name" value="RIBOFLAVIN KINASE/FMN ADENYLYLTRANSFERASE"/>
    <property type="match status" value="1"/>
</dbReference>
<dbReference type="EC" id="2.7.1.26" evidence="15"/>
<comment type="similarity">
    <text evidence="15">Belongs to the ribF family.</text>
</comment>
<dbReference type="InterPro" id="IPR015865">
    <property type="entry name" value="Riboflavin_kinase_bac/euk"/>
</dbReference>
<sequence length="313" mass="35648">MQIYTSLDSYKGPRPVVTMGTFDGMHPGHRALLEKLKELARRENTRAMVISFWPHPRIVLEHDAEKLRLLTTLEEKTRMIQDTGVDDLMIVPFSKELADLTAEEFVDEILVKKLNILHLLIGYNHRFGKGGTSFEQLIPISHTFGFEISQFKHIDVTGLTPSSTSIRNLLLDGRIPEANFMLGYRYTITGRVTGGMKLGRKLMFPTANLEISEKAKLIPPDGVYACVVKVRGTYYGGMVNIGVRPTVSEQMDHRTIEIHILDFDKEIYSEELSVSFITKTREEKKFASLDELRQQLVKDEVEIRRILKLNGIG</sequence>
<comment type="catalytic activity">
    <reaction evidence="13 15">
        <text>riboflavin + ATP = FMN + ADP + H(+)</text>
        <dbReference type="Rhea" id="RHEA:14357"/>
        <dbReference type="ChEBI" id="CHEBI:15378"/>
        <dbReference type="ChEBI" id="CHEBI:30616"/>
        <dbReference type="ChEBI" id="CHEBI:57986"/>
        <dbReference type="ChEBI" id="CHEBI:58210"/>
        <dbReference type="ChEBI" id="CHEBI:456216"/>
        <dbReference type="EC" id="2.7.1.26"/>
    </reaction>
</comment>
<dbReference type="InterPro" id="IPR023468">
    <property type="entry name" value="Riboflavin_kinase"/>
</dbReference>
<comment type="pathway">
    <text evidence="3 15">Cofactor biosynthesis; FMN biosynthesis; FMN from riboflavin (ATP route): step 1/1.</text>
</comment>
<evidence type="ECO:0000256" key="12">
    <source>
        <dbReference type="ARBA" id="ARBA00023268"/>
    </source>
</evidence>
<dbReference type="SUPFAM" id="SSF82114">
    <property type="entry name" value="Riboflavin kinase-like"/>
    <property type="match status" value="1"/>
</dbReference>
<dbReference type="FunFam" id="3.40.50.620:FF:000021">
    <property type="entry name" value="Riboflavin biosynthesis protein"/>
    <property type="match status" value="1"/>
</dbReference>
<dbReference type="PIRSF" id="PIRSF004491">
    <property type="entry name" value="FAD_Synth"/>
    <property type="match status" value="1"/>
</dbReference>
<dbReference type="NCBIfam" id="TIGR00083">
    <property type="entry name" value="ribF"/>
    <property type="match status" value="1"/>
</dbReference>
<keyword evidence="9 15" id="KW-0418">Kinase</keyword>
<evidence type="ECO:0000256" key="10">
    <source>
        <dbReference type="ARBA" id="ARBA00022827"/>
    </source>
</evidence>
<dbReference type="GO" id="GO:0005524">
    <property type="term" value="F:ATP binding"/>
    <property type="evidence" value="ECO:0007669"/>
    <property type="project" value="UniProtKB-UniRule"/>
</dbReference>
<keyword evidence="6 15" id="KW-0808">Transferase</keyword>
<dbReference type="SMART" id="SM00904">
    <property type="entry name" value="Flavokinase"/>
    <property type="match status" value="1"/>
</dbReference>
<dbReference type="InterPro" id="IPR014729">
    <property type="entry name" value="Rossmann-like_a/b/a_fold"/>
</dbReference>
<dbReference type="GO" id="GO:0003919">
    <property type="term" value="F:FMN adenylyltransferase activity"/>
    <property type="evidence" value="ECO:0007669"/>
    <property type="project" value="UniProtKB-UniRule"/>
</dbReference>
<comment type="function">
    <text evidence="1">Catalyzes the phosphorylation of riboflavin to FMN followed by the adenylation of FMN to FAD.</text>
</comment>
<evidence type="ECO:0000256" key="4">
    <source>
        <dbReference type="ARBA" id="ARBA00022630"/>
    </source>
</evidence>
<evidence type="ECO:0000259" key="16">
    <source>
        <dbReference type="SMART" id="SM00904"/>
    </source>
</evidence>
<evidence type="ECO:0000256" key="5">
    <source>
        <dbReference type="ARBA" id="ARBA00022643"/>
    </source>
</evidence>
<evidence type="ECO:0000256" key="9">
    <source>
        <dbReference type="ARBA" id="ARBA00022777"/>
    </source>
</evidence>
<reference evidence="17" key="1">
    <citation type="submission" date="2022-05" db="EMBL/GenBank/DDBJ databases">
        <authorList>
            <person name="Sun X."/>
        </authorList>
    </citation>
    <scope>NUCLEOTIDE SEQUENCE</scope>
    <source>
        <strain evidence="17">Ai-910</strain>
    </source>
</reference>
<evidence type="ECO:0000256" key="7">
    <source>
        <dbReference type="ARBA" id="ARBA00022695"/>
    </source>
</evidence>
<dbReference type="InterPro" id="IPR015864">
    <property type="entry name" value="FAD_synthase"/>
</dbReference>
<evidence type="ECO:0000256" key="13">
    <source>
        <dbReference type="ARBA" id="ARBA00047880"/>
    </source>
</evidence>
<dbReference type="GO" id="GO:0009231">
    <property type="term" value="P:riboflavin biosynthetic process"/>
    <property type="evidence" value="ECO:0007669"/>
    <property type="project" value="InterPro"/>
</dbReference>
<evidence type="ECO:0000256" key="15">
    <source>
        <dbReference type="PIRNR" id="PIRNR004491"/>
    </source>
</evidence>
<dbReference type="AlphaFoldDB" id="A0A9J6ZS23"/>
<dbReference type="GO" id="GO:0008531">
    <property type="term" value="F:riboflavin kinase activity"/>
    <property type="evidence" value="ECO:0007669"/>
    <property type="project" value="UniProtKB-UniRule"/>
</dbReference>
<dbReference type="KEGG" id="alkq:M9189_01445"/>
<dbReference type="SUPFAM" id="SSF52374">
    <property type="entry name" value="Nucleotidylyl transferase"/>
    <property type="match status" value="1"/>
</dbReference>
<keyword evidence="8 15" id="KW-0547">Nucleotide-binding</keyword>
<dbReference type="InterPro" id="IPR002606">
    <property type="entry name" value="Riboflavin_kinase_bac"/>
</dbReference>
<reference evidence="17" key="2">
    <citation type="submission" date="2022-06" db="EMBL/GenBank/DDBJ databases">
        <title>Xiashengella guii gen. nov. sp. nov., a bacterium isolated form anaerobic digestion tank.</title>
        <authorList>
            <person name="Huang H."/>
        </authorList>
    </citation>
    <scope>NUCLEOTIDE SEQUENCE</scope>
    <source>
        <strain evidence="17">Ai-910</strain>
    </source>
</reference>
<evidence type="ECO:0000313" key="18">
    <source>
        <dbReference type="Proteomes" id="UP001056426"/>
    </source>
</evidence>
<dbReference type="Gene3D" id="3.40.50.620">
    <property type="entry name" value="HUPs"/>
    <property type="match status" value="1"/>
</dbReference>
<keyword evidence="11 15" id="KW-0067">ATP-binding</keyword>
<keyword evidence="7 15" id="KW-0548">Nucleotidyltransferase</keyword>
<organism evidence="17 18">
    <name type="scientific">Xiashengella succiniciproducens</name>
    <dbReference type="NCBI Taxonomy" id="2949635"/>
    <lineage>
        <taxon>Bacteria</taxon>
        <taxon>Pseudomonadati</taxon>
        <taxon>Bacteroidota</taxon>
        <taxon>Bacteroidia</taxon>
        <taxon>Marinilabiliales</taxon>
        <taxon>Marinilabiliaceae</taxon>
        <taxon>Xiashengella</taxon>
    </lineage>
</organism>
<gene>
    <name evidence="17" type="ORF">M9189_01445</name>
</gene>
<dbReference type="NCBIfam" id="NF004162">
    <property type="entry name" value="PRK05627.1-5"/>
    <property type="match status" value="1"/>
</dbReference>
<feature type="domain" description="Riboflavin kinase" evidence="16">
    <location>
        <begin position="181"/>
        <end position="308"/>
    </location>
</feature>
<dbReference type="PANTHER" id="PTHR22749:SF6">
    <property type="entry name" value="RIBOFLAVIN KINASE"/>
    <property type="match status" value="1"/>
</dbReference>
<keyword evidence="10 15" id="KW-0274">FAD</keyword>
<evidence type="ECO:0000256" key="3">
    <source>
        <dbReference type="ARBA" id="ARBA00005201"/>
    </source>
</evidence>
<accession>A0A9J6ZS23</accession>
<dbReference type="Pfam" id="PF01687">
    <property type="entry name" value="Flavokinase"/>
    <property type="match status" value="1"/>
</dbReference>
<comment type="catalytic activity">
    <reaction evidence="14 15">
        <text>FMN + ATP + H(+) = FAD + diphosphate</text>
        <dbReference type="Rhea" id="RHEA:17237"/>
        <dbReference type="ChEBI" id="CHEBI:15378"/>
        <dbReference type="ChEBI" id="CHEBI:30616"/>
        <dbReference type="ChEBI" id="CHEBI:33019"/>
        <dbReference type="ChEBI" id="CHEBI:57692"/>
        <dbReference type="ChEBI" id="CHEBI:58210"/>
        <dbReference type="EC" id="2.7.7.2"/>
    </reaction>
</comment>
<dbReference type="InterPro" id="IPR023465">
    <property type="entry name" value="Riboflavin_kinase_dom_sf"/>
</dbReference>
<keyword evidence="18" id="KW-1185">Reference proteome</keyword>
<evidence type="ECO:0000256" key="14">
    <source>
        <dbReference type="ARBA" id="ARBA00049494"/>
    </source>
</evidence>
<dbReference type="EC" id="2.7.7.2" evidence="15"/>
<evidence type="ECO:0000256" key="6">
    <source>
        <dbReference type="ARBA" id="ARBA00022679"/>
    </source>
</evidence>
<proteinExistence type="inferred from homology"/>
<dbReference type="EMBL" id="CP098400">
    <property type="protein sequence ID" value="URW80024.1"/>
    <property type="molecule type" value="Genomic_DNA"/>
</dbReference>
<dbReference type="RefSeq" id="WP_250724136.1">
    <property type="nucleotide sequence ID" value="NZ_CP098400.1"/>
</dbReference>
<keyword evidence="5 15" id="KW-0288">FMN</keyword>
<evidence type="ECO:0000313" key="17">
    <source>
        <dbReference type="EMBL" id="URW80024.1"/>
    </source>
</evidence>
<dbReference type="Pfam" id="PF06574">
    <property type="entry name" value="FAD_syn"/>
    <property type="match status" value="1"/>
</dbReference>
<evidence type="ECO:0000256" key="11">
    <source>
        <dbReference type="ARBA" id="ARBA00022840"/>
    </source>
</evidence>
<comment type="pathway">
    <text evidence="2 15">Cofactor biosynthesis; FAD biosynthesis; FAD from FMN: step 1/1.</text>
</comment>
<dbReference type="Proteomes" id="UP001056426">
    <property type="component" value="Chromosome"/>
</dbReference>
<keyword evidence="4 15" id="KW-0285">Flavoprotein</keyword>
<protein>
    <recommendedName>
        <fullName evidence="15">Riboflavin biosynthesis protein</fullName>
    </recommendedName>
    <domain>
        <recommendedName>
            <fullName evidence="15">Riboflavin kinase</fullName>
            <ecNumber evidence="15">2.7.1.26</ecNumber>
        </recommendedName>
        <alternativeName>
            <fullName evidence="15">Flavokinase</fullName>
        </alternativeName>
    </domain>
    <domain>
        <recommendedName>
            <fullName evidence="15">FMN adenylyltransferase</fullName>
            <ecNumber evidence="15">2.7.7.2</ecNumber>
        </recommendedName>
        <alternativeName>
            <fullName evidence="15">FAD pyrophosphorylase</fullName>
        </alternativeName>
        <alternativeName>
            <fullName evidence="15">FAD synthase</fullName>
        </alternativeName>
    </domain>
</protein>